<organism evidence="1">
    <name type="scientific">Rhizophora mucronata</name>
    <name type="common">Asiatic mangrove</name>
    <dbReference type="NCBI Taxonomy" id="61149"/>
    <lineage>
        <taxon>Eukaryota</taxon>
        <taxon>Viridiplantae</taxon>
        <taxon>Streptophyta</taxon>
        <taxon>Embryophyta</taxon>
        <taxon>Tracheophyta</taxon>
        <taxon>Spermatophyta</taxon>
        <taxon>Magnoliopsida</taxon>
        <taxon>eudicotyledons</taxon>
        <taxon>Gunneridae</taxon>
        <taxon>Pentapetalae</taxon>
        <taxon>rosids</taxon>
        <taxon>fabids</taxon>
        <taxon>Malpighiales</taxon>
        <taxon>Rhizophoraceae</taxon>
        <taxon>Rhizophora</taxon>
    </lineage>
</organism>
<protein>
    <submittedName>
        <fullName evidence="1">Uncharacterized protein</fullName>
    </submittedName>
</protein>
<dbReference type="AlphaFoldDB" id="A0A2P2P0U6"/>
<dbReference type="EMBL" id="GGEC01067881">
    <property type="protein sequence ID" value="MBX48365.1"/>
    <property type="molecule type" value="Transcribed_RNA"/>
</dbReference>
<accession>A0A2P2P0U6</accession>
<proteinExistence type="predicted"/>
<reference evidence="1" key="1">
    <citation type="submission" date="2018-02" db="EMBL/GenBank/DDBJ databases">
        <title>Rhizophora mucronata_Transcriptome.</title>
        <authorList>
            <person name="Meera S.P."/>
            <person name="Sreeshan A."/>
            <person name="Augustine A."/>
        </authorList>
    </citation>
    <scope>NUCLEOTIDE SEQUENCE</scope>
    <source>
        <tissue evidence="1">Leaf</tissue>
    </source>
</reference>
<sequence>MLHLSFLADCTIIYNWNIQTALRNKISMHTLKKQTNADLTVQLFRKKVNKFLRNKIGILFLSFHYGFNSQATQCKHEGSRCWQKKCKLKGTELHFVFPSYLRSFKIHRQLFPLKMLDYAGI</sequence>
<evidence type="ECO:0000313" key="1">
    <source>
        <dbReference type="EMBL" id="MBX48365.1"/>
    </source>
</evidence>
<name>A0A2P2P0U6_RHIMU</name>